<evidence type="ECO:0008006" key="4">
    <source>
        <dbReference type="Google" id="ProtNLM"/>
    </source>
</evidence>
<organism evidence="2 3">
    <name type="scientific">Vreelandella neptunia</name>
    <dbReference type="NCBI Taxonomy" id="115551"/>
    <lineage>
        <taxon>Bacteria</taxon>
        <taxon>Pseudomonadati</taxon>
        <taxon>Pseudomonadota</taxon>
        <taxon>Gammaproteobacteria</taxon>
        <taxon>Oceanospirillales</taxon>
        <taxon>Halomonadaceae</taxon>
        <taxon>Vreelandella</taxon>
    </lineage>
</organism>
<evidence type="ECO:0000313" key="3">
    <source>
        <dbReference type="Proteomes" id="UP001324794"/>
    </source>
</evidence>
<accession>A0ABZ0YKD0</accession>
<proteinExistence type="predicted"/>
<dbReference type="EMBL" id="CP140255">
    <property type="protein sequence ID" value="WQH12396.1"/>
    <property type="molecule type" value="Genomic_DNA"/>
</dbReference>
<dbReference type="Gene3D" id="1.10.443.10">
    <property type="entry name" value="Intergrase catalytic core"/>
    <property type="match status" value="1"/>
</dbReference>
<sequence length="794" mass="90960">MIFKIKMKSLLEDAIQPRSDYFYFIQLQSALIYTLQHLMLIGDDCWNEAAIKDLITGIENKDIEFQVESGKGEKGIYGTNPIHGALYKTSQNIDTENRFKLIAHIINAAFQWRKEIEALPVNQTLTDHNNKRLNIATYQKNLEAACKVARRMKADELAQLAPWNQSTHALLKSCQRLIEKKVAGSEAYIQELERFFAYALNARQPRKNYRTEQESTDNYLLPQRTRPIDIDPEEPWQELSSSVITFPSQAVDYSALRQAGLSANEESSSIELIQSEKPLALARGDSSLQSVFRARSQQLHLAKAAQLLPGRWEHLAAYDLFHLQIQLNHTKQNQPFLSCIIGLLLLTGRSLSSILEAHVVKRIEQIPKNTLQDQSLYLLSDATGWITGVIRPPDSRQSSSQWRSNMRKTQTHLIFPLPSFLQPIVALLTKYKGHRIRKRSVALFSDQFKHQFTAELKQLLADTNRKEGTRLTIHRLGMHLFNTLNTGDADLTAACLITARVPSFGQQASLYYFAPSLDYLTQRYLEAMRIIEQQWQGSLAEKNQQTTKKTHSGLLPYSQRETAHYVGSQLVPTRAYVEKLVSHMQQQLTEADQSGSLFEKIVSVHNCYTSYTIAMLMFCTGYRSIRDPLPRWNQLSLSRSLIVIADKTDDTQSHARFLPLPTLMVTQLNHYLRHREAVVGRLQLYLEQKWDTPFLFLDTHGHPKQVSPKRLQKQLNWPGSPPLNINRHFLHTQLKESGSSSELVDAFMGHWDAGQEPWSKHSTFCPRKYREHISSAMESLMQKQGWKAIEGSVL</sequence>
<protein>
    <recommendedName>
        <fullName evidence="4">Tyr recombinase domain-containing protein</fullName>
    </recommendedName>
</protein>
<evidence type="ECO:0000313" key="2">
    <source>
        <dbReference type="EMBL" id="WQH12396.1"/>
    </source>
</evidence>
<gene>
    <name evidence="2" type="ORF">SR894_19940</name>
</gene>
<dbReference type="SUPFAM" id="SSF56349">
    <property type="entry name" value="DNA breaking-rejoining enzymes"/>
    <property type="match status" value="1"/>
</dbReference>
<dbReference type="Proteomes" id="UP001324794">
    <property type="component" value="Chromosome"/>
</dbReference>
<keyword evidence="1" id="KW-0233">DNA recombination</keyword>
<reference evidence="2 3" key="1">
    <citation type="submission" date="2023-11" db="EMBL/GenBank/DDBJ databases">
        <title>MicrobeMod: A computational toolkit for identifying prokaryotic methylation and restriction-modification with nanopore sequencing.</title>
        <authorList>
            <person name="Crits-Christoph A."/>
            <person name="Kang S.C."/>
            <person name="Lee H."/>
            <person name="Ostrov N."/>
        </authorList>
    </citation>
    <scope>NUCLEOTIDE SEQUENCE [LARGE SCALE GENOMIC DNA]</scope>
    <source>
        <strain evidence="2 3">ATCC BAA-805</strain>
    </source>
</reference>
<dbReference type="InterPro" id="IPR013762">
    <property type="entry name" value="Integrase-like_cat_sf"/>
</dbReference>
<name>A0ABZ0YKD0_9GAMM</name>
<keyword evidence="3" id="KW-1185">Reference proteome</keyword>
<evidence type="ECO:0000256" key="1">
    <source>
        <dbReference type="ARBA" id="ARBA00023172"/>
    </source>
</evidence>
<dbReference type="InterPro" id="IPR011010">
    <property type="entry name" value="DNA_brk_join_enz"/>
</dbReference>
<dbReference type="RefSeq" id="WP_223289189.1">
    <property type="nucleotide sequence ID" value="NZ_CP140255.1"/>
</dbReference>